<feature type="domain" description="Alpha 1,4-glycosyltransferase" evidence="7">
    <location>
        <begin position="714"/>
        <end position="838"/>
    </location>
</feature>
<keyword evidence="4" id="KW-0808">Transferase</keyword>
<evidence type="ECO:0000256" key="4">
    <source>
        <dbReference type="ARBA" id="ARBA00022679"/>
    </source>
</evidence>
<comment type="similarity">
    <text evidence="2">Belongs to the glycosyltransferase 32 family.</text>
</comment>
<feature type="domain" description="Alpha 1,4-glycosyltransferase" evidence="7">
    <location>
        <begin position="113"/>
        <end position="237"/>
    </location>
</feature>
<dbReference type="Pfam" id="PF04572">
    <property type="entry name" value="Gb3_synth"/>
    <property type="match status" value="2"/>
</dbReference>
<evidence type="ECO:0000256" key="2">
    <source>
        <dbReference type="ARBA" id="ARBA00009003"/>
    </source>
</evidence>
<keyword evidence="6" id="KW-0472">Membrane</keyword>
<keyword evidence="3" id="KW-0328">Glycosyltransferase</keyword>
<comment type="subcellular location">
    <subcellularLocation>
        <location evidence="1">Golgi apparatus membrane</location>
        <topology evidence="1">Single-pass type II membrane protein</topology>
    </subcellularLocation>
</comment>
<dbReference type="EMBL" id="OW240913">
    <property type="protein sequence ID" value="CAH2246395.1"/>
    <property type="molecule type" value="Genomic_DNA"/>
</dbReference>
<evidence type="ECO:0000256" key="5">
    <source>
        <dbReference type="ARBA" id="ARBA00023034"/>
    </source>
</evidence>
<dbReference type="InterPro" id="IPR051981">
    <property type="entry name" value="Glycosyltransf_32"/>
</dbReference>
<sequence>MKELSEINSVEDERIARRRYPTLSAFQNVYFFPLKLKKIFKDTPLLNWYQKINPKTESHWIHVSADGCRLALIWKYGGIYMDTDIISIRPIPVERFMAVESFAYSSNGVFGLSQHHKFTWLSMENFVQNYDGGRWGHQGPQLFTRVLKQFCNISEFSILEDTMCRNITLLNPQRFYPISYPSWRLYYQVWENLPTFNDSYALHLWNYMNSEQRTMTTGSNTLVEHLFQQFCPSTYGALLWNESIHRMSYMMVIYDGSRFKITHSHKVIYLSSLVMKERQPPVMMMMMMMMICLLMSYPLSLDLRRESTQAGTALSGPEDVLRSGNGIIFLETSNRTELSSLILCSIESAARVYHDRSIVFFMKELSEINSVKDERITRRRYPTLSAFQNIYFFPLKPEEIFKDTPLLHWYQKINPKQEPYLVNNYANGCRLALIWKHGGIYMDTDMISIQPIAHFNFLTAQSPELSNNAVFGLSSHHYFTWNAMEDFAETYNGSLKSAFHPFVHLLRCMHLYFQIKCNAISASPKDMESNTDYKMNIEFNEWLYLYNRAHIFSVSCLFQKGRNGVIMLEISDRMDPPPLVLCSVESAARVYSRRPVAFFMKGLPNINSTDYQEQARKRFPTLSAFENIYYFPLRMDELYAGTPLLTWYKKVNPEKEMYWIHVSSDACRFAAMWKYGGLYMDADVISMRPIPNKNFLAAETFDFCSSSVFGLFPQHKFTWQCMEDFVKNYRGEEWGYQGPGLFTRVVGRWCGMPKFKNTADAMCGDISYLHPQRFYPITWSSWRRYFEVWNQLPTFDDSYSLHLWNFMNKENEQTVVTGSNTLVEHLFKQYCPTTYAAMILVMKMMMMMRWAPRSGLGGMEIFSDSIVCLKYLYTTDMVTGITGNGVIMLEISDRMDPPPLVLCSVESAARVYSRRPVAFFMKGLPNINSTDYQEQARMRFPTLSAFENIYYFPLRMDELYADTPLLTWYKKQQSFSQSDDQESRAERGNPDYLGFLKLGNCGWLAHPTKYEG</sequence>
<evidence type="ECO:0000256" key="3">
    <source>
        <dbReference type="ARBA" id="ARBA00022676"/>
    </source>
</evidence>
<dbReference type="PANTHER" id="PTHR12042">
    <property type="entry name" value="LACTOSYLCERAMIDE 4-ALPHA-GALACTOSYLTRANSFERASE ALPHA- 1,4-GALACTOSYLTRANSFERASE"/>
    <property type="match status" value="1"/>
</dbReference>
<dbReference type="InterPro" id="IPR029044">
    <property type="entry name" value="Nucleotide-diphossugar_trans"/>
</dbReference>
<evidence type="ECO:0000256" key="6">
    <source>
        <dbReference type="ARBA" id="ARBA00023136"/>
    </source>
</evidence>
<evidence type="ECO:0000313" key="9">
    <source>
        <dbReference type="Proteomes" id="UP001295444"/>
    </source>
</evidence>
<protein>
    <recommendedName>
        <fullName evidence="7">Alpha 1,4-glycosyltransferase domain-containing protein</fullName>
    </recommendedName>
</protein>
<dbReference type="SUPFAM" id="SSF53448">
    <property type="entry name" value="Nucleotide-diphospho-sugar transferases"/>
    <property type="match status" value="3"/>
</dbReference>
<dbReference type="InterPro" id="IPR007652">
    <property type="entry name" value="A1-4-GlycosylTfrase_dom"/>
</dbReference>
<evidence type="ECO:0000259" key="7">
    <source>
        <dbReference type="Pfam" id="PF04572"/>
    </source>
</evidence>
<dbReference type="Pfam" id="PF04488">
    <property type="entry name" value="Gly_transf_sug"/>
    <property type="match status" value="3"/>
</dbReference>
<dbReference type="GO" id="GO:0006493">
    <property type="term" value="P:protein O-linked glycosylation"/>
    <property type="evidence" value="ECO:0007669"/>
    <property type="project" value="TreeGrafter"/>
</dbReference>
<keyword evidence="5" id="KW-0333">Golgi apparatus</keyword>
<dbReference type="PANTHER" id="PTHR12042:SF16">
    <property type="entry name" value="ALPHA-1,4-N-ACETYLGLUCOSAMINYLTRANSFERASE"/>
    <property type="match status" value="1"/>
</dbReference>
<dbReference type="Proteomes" id="UP001295444">
    <property type="component" value="Chromosome 02"/>
</dbReference>
<dbReference type="Gene3D" id="3.90.550.20">
    <property type="match status" value="3"/>
</dbReference>
<name>A0AAD1RA03_PELCU</name>
<dbReference type="GO" id="GO:0008375">
    <property type="term" value="F:acetylglucosaminyltransferase activity"/>
    <property type="evidence" value="ECO:0007669"/>
    <property type="project" value="TreeGrafter"/>
</dbReference>
<evidence type="ECO:0000256" key="1">
    <source>
        <dbReference type="ARBA" id="ARBA00004323"/>
    </source>
</evidence>
<dbReference type="AlphaFoldDB" id="A0AAD1RA03"/>
<dbReference type="InterPro" id="IPR007577">
    <property type="entry name" value="GlycoTrfase_DXD_sugar-bd_CS"/>
</dbReference>
<organism evidence="8 9">
    <name type="scientific">Pelobates cultripes</name>
    <name type="common">Western spadefoot toad</name>
    <dbReference type="NCBI Taxonomy" id="61616"/>
    <lineage>
        <taxon>Eukaryota</taxon>
        <taxon>Metazoa</taxon>
        <taxon>Chordata</taxon>
        <taxon>Craniata</taxon>
        <taxon>Vertebrata</taxon>
        <taxon>Euteleostomi</taxon>
        <taxon>Amphibia</taxon>
        <taxon>Batrachia</taxon>
        <taxon>Anura</taxon>
        <taxon>Pelobatoidea</taxon>
        <taxon>Pelobatidae</taxon>
        <taxon>Pelobates</taxon>
    </lineage>
</organism>
<dbReference type="GO" id="GO:0000139">
    <property type="term" value="C:Golgi membrane"/>
    <property type="evidence" value="ECO:0007669"/>
    <property type="project" value="UniProtKB-SubCell"/>
</dbReference>
<keyword evidence="9" id="KW-1185">Reference proteome</keyword>
<evidence type="ECO:0000313" key="8">
    <source>
        <dbReference type="EMBL" id="CAH2246395.1"/>
    </source>
</evidence>
<proteinExistence type="inferred from homology"/>
<gene>
    <name evidence="8" type="ORF">PECUL_23A000497</name>
</gene>
<accession>A0AAD1RA03</accession>
<reference evidence="8" key="1">
    <citation type="submission" date="2022-03" db="EMBL/GenBank/DDBJ databases">
        <authorList>
            <person name="Alioto T."/>
            <person name="Alioto T."/>
            <person name="Gomez Garrido J."/>
        </authorList>
    </citation>
    <scope>NUCLEOTIDE SEQUENCE</scope>
</reference>